<dbReference type="GO" id="GO:0000724">
    <property type="term" value="P:double-strand break repair via homologous recombination"/>
    <property type="evidence" value="ECO:0007669"/>
    <property type="project" value="InterPro"/>
</dbReference>
<dbReference type="InterPro" id="IPR015205">
    <property type="entry name" value="Tower_dom"/>
</dbReference>
<dbReference type="Gene3D" id="2.40.50.140">
    <property type="entry name" value="Nucleic acid-binding proteins"/>
    <property type="match status" value="3"/>
</dbReference>
<evidence type="ECO:0000313" key="9">
    <source>
        <dbReference type="EMBL" id="KAJ1114148.1"/>
    </source>
</evidence>
<proteinExistence type="predicted"/>
<keyword evidence="5" id="KW-0234">DNA repair</keyword>
<reference evidence="9" key="1">
    <citation type="journal article" date="2022" name="bioRxiv">
        <title>Sequencing and chromosome-scale assembly of the giantPleurodeles waltlgenome.</title>
        <authorList>
            <person name="Brown T."/>
            <person name="Elewa A."/>
            <person name="Iarovenko S."/>
            <person name="Subramanian E."/>
            <person name="Araus A.J."/>
            <person name="Petzold A."/>
            <person name="Susuki M."/>
            <person name="Suzuki K.-i.T."/>
            <person name="Hayashi T."/>
            <person name="Toyoda A."/>
            <person name="Oliveira C."/>
            <person name="Osipova E."/>
            <person name="Leigh N.D."/>
            <person name="Simon A."/>
            <person name="Yun M.H."/>
        </authorList>
    </citation>
    <scope>NUCLEOTIDE SEQUENCE</scope>
    <source>
        <strain evidence="9">20211129_DDA</strain>
        <tissue evidence="9">Liver</tissue>
    </source>
</reference>
<keyword evidence="3" id="KW-0238">DNA-binding</keyword>
<dbReference type="Gene3D" id="6.10.70.10">
    <property type="match status" value="1"/>
</dbReference>
<dbReference type="PANTHER" id="PTHR11289:SF0">
    <property type="entry name" value="BREAST CANCER TYPE 2 SUSCEPTIBILITY PROTEIN"/>
    <property type="match status" value="1"/>
</dbReference>
<feature type="region of interest" description="Disordered" evidence="7">
    <location>
        <begin position="161"/>
        <end position="188"/>
    </location>
</feature>
<evidence type="ECO:0000256" key="7">
    <source>
        <dbReference type="SAM" id="MobiDB-lite"/>
    </source>
</evidence>
<feature type="region of interest" description="Disordered" evidence="7">
    <location>
        <begin position="3130"/>
        <end position="3187"/>
    </location>
</feature>
<dbReference type="EMBL" id="JANPWB010000012">
    <property type="protein sequence ID" value="KAJ1114148.1"/>
    <property type="molecule type" value="Genomic_DNA"/>
</dbReference>
<evidence type="ECO:0000256" key="4">
    <source>
        <dbReference type="ARBA" id="ARBA00023172"/>
    </source>
</evidence>
<keyword evidence="1" id="KW-0677">Repeat</keyword>
<evidence type="ECO:0000256" key="1">
    <source>
        <dbReference type="ARBA" id="ARBA00022737"/>
    </source>
</evidence>
<dbReference type="InterPro" id="IPR036315">
    <property type="entry name" value="BRCA2_hlx_sf"/>
</dbReference>
<comment type="caution">
    <text evidence="9">The sequence shown here is derived from an EMBL/GenBank/DDBJ whole genome shotgun (WGS) entry which is preliminary data.</text>
</comment>
<evidence type="ECO:0000256" key="3">
    <source>
        <dbReference type="ARBA" id="ARBA00023125"/>
    </source>
</evidence>
<dbReference type="Pfam" id="PF21318">
    <property type="entry name" value="BRCA2DBD_OB2"/>
    <property type="match status" value="1"/>
</dbReference>
<organism evidence="9 10">
    <name type="scientific">Pleurodeles waltl</name>
    <name type="common">Iberian ribbed newt</name>
    <dbReference type="NCBI Taxonomy" id="8319"/>
    <lineage>
        <taxon>Eukaryota</taxon>
        <taxon>Metazoa</taxon>
        <taxon>Chordata</taxon>
        <taxon>Craniata</taxon>
        <taxon>Vertebrata</taxon>
        <taxon>Euteleostomi</taxon>
        <taxon>Amphibia</taxon>
        <taxon>Batrachia</taxon>
        <taxon>Caudata</taxon>
        <taxon>Salamandroidea</taxon>
        <taxon>Salamandridae</taxon>
        <taxon>Pleurodelinae</taxon>
        <taxon>Pleurodeles</taxon>
    </lineage>
</organism>
<dbReference type="Pfam" id="PF09169">
    <property type="entry name" value="BRCA-2_helical"/>
    <property type="match status" value="1"/>
</dbReference>
<keyword evidence="2" id="KW-0227">DNA damage</keyword>
<dbReference type="InterPro" id="IPR012340">
    <property type="entry name" value="NA-bd_OB-fold"/>
</dbReference>
<dbReference type="InterPro" id="IPR015525">
    <property type="entry name" value="BRCA2"/>
</dbReference>
<dbReference type="Pfam" id="PF00634">
    <property type="entry name" value="BRCA2"/>
    <property type="match status" value="6"/>
</dbReference>
<keyword evidence="6" id="KW-0175">Coiled coil</keyword>
<dbReference type="SUPFAM" id="SSF81878">
    <property type="entry name" value="BRCA2 tower domain"/>
    <property type="match status" value="1"/>
</dbReference>
<evidence type="ECO:0000256" key="5">
    <source>
        <dbReference type="ARBA" id="ARBA00023204"/>
    </source>
</evidence>
<feature type="domain" description="Tower" evidence="8">
    <location>
        <begin position="3569"/>
        <end position="3610"/>
    </location>
</feature>
<evidence type="ECO:0000313" key="10">
    <source>
        <dbReference type="Proteomes" id="UP001066276"/>
    </source>
</evidence>
<protein>
    <recommendedName>
        <fullName evidence="8">Tower domain-containing protein</fullName>
    </recommendedName>
</protein>
<dbReference type="SMART" id="SM01341">
    <property type="entry name" value="Tower"/>
    <property type="match status" value="1"/>
</dbReference>
<dbReference type="CDD" id="cd04494">
    <property type="entry name" value="BRCA2DBD_OB2"/>
    <property type="match status" value="1"/>
</dbReference>
<dbReference type="InterPro" id="IPR015188">
    <property type="entry name" value="BRCA2_OB_3"/>
</dbReference>
<dbReference type="SUPFAM" id="SSF50249">
    <property type="entry name" value="Nucleic acid-binding proteins"/>
    <property type="match status" value="3"/>
</dbReference>
<sequence>MMSFRRPGATGKELQTVMVATAGDGEPAQAIVRRFSKCTDNRDVDSKMAMVQRPTFFELFRTRCRNTEVGPTSLNWFEELTFEAPPCELKNSEELDFKNDWFDKNTFKTPRHRVAAYSQLASTPNIFKEQALRSPTFSSPVKEQVQCTSLVQKPGVVAHEWSKSPHSNQMKPDLSKEVPTSPRSTALHESPAVVREMFRTPRRIMKCAHQTPLREQNEVCGSLFCTPKLLRNQTAKCISESLGAEVDPEMSWSSSLATPPTLTSTVIIAKGNDLMSEPPHLEDSTDIIVHRLLTKCNKSDGKHATLTLCHPVKESITFEHDAKFHVDIKHEMATSLEDPQGYENKMPVKTWKQTIPNALEEVEVRKSVENVLDGMEDVISVFFTSRKPLELRKVKTVNGVRRKHTQTSVSIMDQTNELAECINSDICLRRMETCFDSSSCSVSVENKPTVEKLDETISDQRTQEDIPWSSASQWSKLNLSGLNVTQLEHMSSCIPPSSVNLLSMRCIEEQFVETKECTGNGNLEGSCEVDCLPQVKRELNFNLTETVENNTNIPELQPLVPICKESIHNISPADDLYERSPSPTFPKFQTPRPKSIVKSIGSTSLSLHNKSFGNDIGDLESSFHGDLAGDCITSKCDQCTDSTNFPFIDSPTRETEPQVKSKGILSRLKKQPKKFIYSLHDFPVQNKKKMNANLRPESSICSLSTSEQQTFFSNGNDEDAETSKFDACSEKEICCINDIELNDLFYKNNDKIKSETTTLQIAAMLGLSPVSEQTKCIETRNRNVSSIKRKVLAAAAPLAAKRSRIQPSSVDNTAKHAKNPSLVSGCRKDSELDCQKDYFEEVFNVEMCCGSMELINTIENCNSNIMLIQDSKDEEKSCQIVSAEENCISDLALKQTVASGTNCELCPLPSPMQKAKCVSVLPKKEKDRYLNLLSVVMVKQPECITAEKASNAESFQTASETTIAICTENIEKRQTDSFSNPEIENKKLGGTDSQGTLVPFASTCKVSVGDFKTASDRPIQISMNNATKGKKLFKEIEEQFCTEKQENHNSLGNSHFPSVCNTMSSDLPSVEFKPLLGNQLKISKNGLKKSRQLSNEFENCCTGLKCENVDIIAGTNILPDSQPALNLLVERFRTDSTKQPGISENIPEGNMRFQEIEEHNVAAKLNENKDIKPDVKVLSVFGENIHLSEYHDHTVIQNGKENTLGEAHLLPDFNTSVLNDHIDEFKTASKKKTNISENHKDKMTFQEIEEHYHNGKIHIEDKTDDPLILPVFNELSPNQKLIKSESPTKIQFQVGQKDFERSIKSENKKCISEGRRIVSFGDLKTVYHQLQHDSGNIQKKDKIFIQEIEEQYLNGEIRSDDGEMDFIGSKSNLRSCFSTTESIMQTKTCDLLTNKDILFNEPQNPCNGEESKSAGFAKKSNMFPVLNETNKNLSFCGFKTASNKWIQLSENQVEKGKMMFKELEDNFQNTLGQHVEENISILSVQQTLATSPLRESTINESCVLGIVEPKGHAFINAESYSDIGHIIQDFPTRPLYQPSQSLTESQKAEITELSHMLEENYSQFEFTQLKKTSNAITSDTKPLSLTACEITQLNNSDMWKDVDFNDSFDTEVQLVDTKQPSGMPNLQKSSAVTHNLKNEAVDLEYKAFENPEFNIADQCVLAPLHAVPKDILTSLEIFTLATDKKIDFDHDVKLSAGKLSSDMLGAGEERECLEINVKRDVYTRTDKATCGFQPGNHCDTYSSKRKSDGWIMLNKNISKPNMNNCERIITEDQHKHNSIDSDFVYNIDKGICIWDTEHIATNIRQTENGGSSKGEQHNYDLQQGISQHSVELNQVATLENVNTFNRSSDGSWGHELLVKEVNEITSCVPGGFQTAGGRNILVSKKSLDKAHIIFQEECSGPLLVAEPLVENVMHRRDTDLNKTASLLQNSAVQKTEFSDSKNTVIIIDPCTSSIKLPEGSMKGFHTVSGKKLIVPDASLDNIKHICLEETSLVDMEDEVTTSSNKMEKSDPLVGIDEILERSLPEKYCLDASFKCNESRKQPAYMKYVSTIEQNIDDPTKEPSQRDFYETNSLDVEVSNPLVSRSENSDIHHIAKSAMHLTDSSLGFCSKQGKPIHFSESAIQTGKDLFVKSDFAGIAQNDISKNVLGVALNTSITVPKVQDVLVEYPANITALNTRKYEFNKIMNVSEITENLDSKQVYDFNNCNDSSSNADSVKAEYSTILQEQKMKTIIIGDESNTNSKDTCQAKLWFDENIENNCLDTPNLTNGDSFLEINVKERESIISSGESKIKSLKGIAFTTAAGKKVSVSDDSLKKAKQLFQDVCKSDEFILPNINSMSLVTQAEAPVPCSKSAADAAQSFMLPNSLPSKDKRNKKSNECPFSVNKGKEDCVQEKGLKRVTMTFSDMKTENSLQTYGFQSADNSVSNRYDKLTSKVDFVPSDNTIQKTGLFSTASGKPVQLSEKSLNKAKQLFLEIESSSPVNDKDMLSLKPLCEEGSTMYAEKDSELNINNMPVEEHHSRSSIRCPFSTAKGKQVCVQETSLKHVRVTFADTGTDNKLHTYGVQAVESYVSKGLDKSTYKVDTALEQPGFFSTASGKPVQLSEDYLKKARQLFSEIESSSPPFDKSEFTLKFPFKEDNDKSVHARKGNTLNANDMHIEEKDTRSSDEFPLSTAKGKQVGVLKKALKHVKWTSSDLETENSVQSSSFSFADNCVVKCQDKSTCIGNFAGGFNTASGKAVQLSEDSLRKARQLFMEIENENNNSKADNKDIFMMKSQCTEDNTVFGRKDIAFNTNVEQAAIQDSAVPKNLVHSKTNCGFNTASGKQVLVSEGTLEKVKSMFKECDNLSSIEYDSLSEQLKPGPPIKTYMCSLPQRKEVSVKKRTAIPLQITQVEKRMQNSSKTIQSSEMPERFVQSEESVPMALEHDLSTYNKPTVHIRLQQTSETTAENQNASLASFVRAPEVYQEKEAVESARAFMEDGELTENSMIFDGVTCQSTEEENKQHGKRLRTEDGFLFGEPPIKRRLLPEFDRTMETNRSSSFKAMTSSPDDASRDRRKFLYNVALKPVSCRPPSEKKGRKEAKIPSFTVPGQDLKGFHGRTTIFQNKLLNCPENDPSAASSPCRMTPIQECEKPKSMQAPSKPAKTFIPPFKTKSTFHSGDKSDGAKSDFPSKENIITGDEYQNEETVDSGVSVKEKEIVKATVALEDNQFNEQGVREMIENLHCARDLQAMRIRKKQRQKIRPQPGSLYMAKTSTLERVSLKAAVEGKSPFSYALEQLHMFGVLKNNIGINSENAESFKFDCLDHFSKDLLFAGHGIQIADGGWLIPTDTHKAGKEELYRALCDTPGVDPKLISEAWAYNHYRWIVWKLASMEVSFPEKFASCCLTPERVLLQLKYRYDVEVDKSQRSAIKKIMERDDAAAKTLILCFSQVINMGTSLLSPNGSKPNAVDANKSLTVIEVTDGWYGIKALLDPPLSALVNRKRLAVGSKIIVHGAELIGSDEACTPLEAPESLMLKISANSTRLARWYAVLGFHQDPRPFPLSLSSLFCNGGLVGCIDVIIQRVYPLQWMEKMPNGVYVFRNDRAEEREAEKHSTKQQKNLEALFAKFQAEFEQSEGKDKSEVSRRTLTRKQIHAMQDGAELYEAIQNESDPGYLEACLSNEQLRALNNHRQMLNDRKQAEIQAEFRKAIESDEQGPNGCGKRDVTAIWKVRIADYKNQEKDAAFILNIWRPLSDVRSLLKEGGRYRMYHLSTSHSKGKSDTSDVQLTATKKTQYQQLQPSQEILASVYSPRRAVDFNELLDPSFCAPYAEVDVVGYVISISRKAGLPPYVYLSDENHNLIAIKFWTDLCQLALEDVIKPYALIAGSNLQLRSNCSLSIPTLFAGELSLISAKPKDGYLQEQISKLRNTVQNIKLFCNDAEKKLVNLLQTSRQDGLKSTQYSLDPDGAAWKSGLGTNKKLLTISDNKTQLRASLSMSTPGWKLSVTPVSASISPPVSCRDKKELDSSKDIKNKKALDFLCRIPSPPPVSPGQAMVSPTLQKAFRPPRSSGPPNSCIITRDKNCKSTGARSLLKCNTTTSKPEEGWVADEELAMINTQALLCGMDDEKKMCSLGESSNDQSSDAEIKQDCHQSVIGIEADSVVEMRQEAEVPEKTLNITQPVSYQRKLKRRKRKC</sequence>
<dbReference type="Pfam" id="PF22687">
    <property type="entry name" value="BRCA2_TR2"/>
    <property type="match status" value="1"/>
</dbReference>
<gene>
    <name evidence="9" type="ORF">NDU88_002387</name>
</gene>
<evidence type="ECO:0000259" key="8">
    <source>
        <dbReference type="SMART" id="SM01341"/>
    </source>
</evidence>
<dbReference type="InterPro" id="IPR015252">
    <property type="entry name" value="BRCA2_hlx"/>
</dbReference>
<evidence type="ECO:0000256" key="6">
    <source>
        <dbReference type="SAM" id="Coils"/>
    </source>
</evidence>
<dbReference type="Pfam" id="PF09104">
    <property type="entry name" value="BRCA-2_OB3"/>
    <property type="match status" value="1"/>
</dbReference>
<dbReference type="SUPFAM" id="SSF81872">
    <property type="entry name" value="BRCA2 helical domain"/>
    <property type="match status" value="1"/>
</dbReference>
<dbReference type="Pfam" id="PF09121">
    <property type="entry name" value="Tower"/>
    <property type="match status" value="1"/>
</dbReference>
<dbReference type="InterPro" id="IPR055077">
    <property type="entry name" value="BRCA2_TR2"/>
</dbReference>
<dbReference type="GO" id="GO:0003677">
    <property type="term" value="F:DNA binding"/>
    <property type="evidence" value="ECO:0007669"/>
    <property type="project" value="UniProtKB-KW"/>
</dbReference>
<dbReference type="InterPro" id="IPR015187">
    <property type="entry name" value="BRCA2_OB_1"/>
</dbReference>
<dbReference type="InterPro" id="IPR002093">
    <property type="entry name" value="BRCA2_repeat"/>
</dbReference>
<dbReference type="GO" id="GO:0006355">
    <property type="term" value="P:regulation of DNA-templated transcription"/>
    <property type="evidence" value="ECO:0007669"/>
    <property type="project" value="TreeGrafter"/>
</dbReference>
<feature type="compositionally biased region" description="Basic and acidic residues" evidence="7">
    <location>
        <begin position="3157"/>
        <end position="3170"/>
    </location>
</feature>
<dbReference type="Pfam" id="PF09103">
    <property type="entry name" value="BRCA-2_OB1"/>
    <property type="match status" value="1"/>
</dbReference>
<feature type="coiled-coil region" evidence="6">
    <location>
        <begin position="2738"/>
        <end position="2765"/>
    </location>
</feature>
<evidence type="ECO:0000256" key="2">
    <source>
        <dbReference type="ARBA" id="ARBA00022763"/>
    </source>
</evidence>
<name>A0AAV7NLW4_PLEWA</name>
<keyword evidence="4" id="KW-0233">DNA recombination</keyword>
<dbReference type="InterPro" id="IPR048262">
    <property type="entry name" value="BRCA2_OB_2_dom"/>
</dbReference>
<dbReference type="PROSITE" id="PS50138">
    <property type="entry name" value="BRCA2_REPEAT"/>
    <property type="match status" value="9"/>
</dbReference>
<keyword evidence="10" id="KW-1185">Reference proteome</keyword>
<dbReference type="FunFam" id="2.40.50.140:FF:000205">
    <property type="entry name" value="Breast cancer susceptibility protein 2"/>
    <property type="match status" value="1"/>
</dbReference>
<dbReference type="PANTHER" id="PTHR11289">
    <property type="entry name" value="BREAST CANCER TYPE 2 SUSCEPTIBILITY PROTEIN BRCA2"/>
    <property type="match status" value="1"/>
</dbReference>
<dbReference type="CDD" id="cd04493">
    <property type="entry name" value="BRCA2DBD_OB1"/>
    <property type="match status" value="1"/>
</dbReference>
<accession>A0AAV7NLW4</accession>
<dbReference type="Proteomes" id="UP001066276">
    <property type="component" value="Chromosome 8"/>
</dbReference>
<dbReference type="PIRSF" id="PIRSF002397">
    <property type="entry name" value="BRCA2"/>
    <property type="match status" value="1"/>
</dbReference>